<reference evidence="1 2" key="1">
    <citation type="submission" date="2019-11" db="EMBL/GenBank/DDBJ databases">
        <title>Novel species isolated from a subtropical stream in China.</title>
        <authorList>
            <person name="Lu H."/>
        </authorList>
    </citation>
    <scope>NUCLEOTIDE SEQUENCE [LARGE SCALE GENOMIC DNA]</scope>
    <source>
        <strain evidence="1 2">FT80W</strain>
    </source>
</reference>
<dbReference type="Gene3D" id="2.60.40.10">
    <property type="entry name" value="Immunoglobulins"/>
    <property type="match status" value="1"/>
</dbReference>
<dbReference type="EMBL" id="WKJK01000011">
    <property type="protein sequence ID" value="MRW92571.1"/>
    <property type="molecule type" value="Genomic_DNA"/>
</dbReference>
<evidence type="ECO:0000313" key="1">
    <source>
        <dbReference type="EMBL" id="MRW92571.1"/>
    </source>
</evidence>
<organism evidence="1 2">
    <name type="scientific">Duganella guangzhouensis</name>
    <dbReference type="NCBI Taxonomy" id="2666084"/>
    <lineage>
        <taxon>Bacteria</taxon>
        <taxon>Pseudomonadati</taxon>
        <taxon>Pseudomonadota</taxon>
        <taxon>Betaproteobacteria</taxon>
        <taxon>Burkholderiales</taxon>
        <taxon>Oxalobacteraceae</taxon>
        <taxon>Telluria group</taxon>
        <taxon>Duganella</taxon>
    </lineage>
</organism>
<gene>
    <name evidence="1" type="ORF">GJ699_21460</name>
</gene>
<dbReference type="Gene3D" id="2.130.10.10">
    <property type="entry name" value="YVTN repeat-like/Quinoprotein amine dehydrogenase"/>
    <property type="match status" value="1"/>
</dbReference>
<protein>
    <submittedName>
        <fullName evidence="1">Quinoprotein amine dehydrogenase</fullName>
    </submittedName>
</protein>
<sequence>MLRFRPAYAVPFFIAALLSGCGGGGGGSSSNSGGGTTTPVASPALTFTPATATGTVVAGATLTTNVIAAVARPSDLSGSTVYPSVVDSNSVLLSSSSVVRDSDSQYHVVLQTVPTLAAGSYTGNFSVRLCRDSNCASQFPGSPVTLPYNFTVLTAGSGVFTVVPAASLTVTGQSGVSTPASTTVAITTTGRSWTASNGGAAWLKLSASSGTGDGSLTISYDLTGLAAGTYTTNLSVTTVDNNTVTLPVSLTVLPPGLVLGSNSVTFNAINGAPIATQVISIDTDTKNATSYTASSSAAWLGVSPTSGTTPATTVLTVDPTIGTLAAGSYTGNITLTPSGLTARTLPVTLNLTAATLSPSLSTITLGGTYGRDFSSSQTLGLTLNTSTNSWPWSLTGLPAWASVSASAGTVNAAGSSLTVKALSASASTGISSTLATASAVVNGDTVKSSVLFTVNKDLHKLLPAETAVAFVNTPSWSRLTRTISVTDNYGSFGGMSATSNQSWLVVGVSSDKLILTADPSQLSTDTLNTATITITPSDSDVTAPETIRVALWNGSTTPTTAGIITANLPYTNVVTDPARPYAYAHNGSAYVDVYNVYTGAKVTSITGFSSHLGDMAVSPNGDTLYVLDIDNARVTTINLSTLAISSQLTLATAGTKATRLKVIRPNGVGMLLLSDGQTYLTSSFARLSNLPLTTGGSLAASADGKRVVQQDEGGTSINHTSVSVDYAALSGGTLFAAKLTAASHSSPGTAGQDLWVNSDGTRVFYAASTPKSCTVMEGTSLGILSYMSVGDIAPNNVDVAIDGRIICGGTTKSSSSDLYLFSSAYAAVTQYRIAASGQQLLARQAVLSGDGWIVAAITDDGVLSFLAIGP</sequence>
<dbReference type="InterPro" id="IPR013783">
    <property type="entry name" value="Ig-like_fold"/>
</dbReference>
<name>A0A6I2L387_9BURK</name>
<accession>A0A6I2L387</accession>
<dbReference type="SUPFAM" id="SSF63829">
    <property type="entry name" value="Calcium-dependent phosphotriesterase"/>
    <property type="match status" value="1"/>
</dbReference>
<dbReference type="RefSeq" id="WP_154380064.1">
    <property type="nucleotide sequence ID" value="NZ_WKJK01000011.1"/>
</dbReference>
<keyword evidence="2" id="KW-1185">Reference proteome</keyword>
<dbReference type="PROSITE" id="PS51257">
    <property type="entry name" value="PROKAR_LIPOPROTEIN"/>
    <property type="match status" value="1"/>
</dbReference>
<proteinExistence type="predicted"/>
<comment type="caution">
    <text evidence="1">The sequence shown here is derived from an EMBL/GenBank/DDBJ whole genome shotgun (WGS) entry which is preliminary data.</text>
</comment>
<evidence type="ECO:0000313" key="2">
    <source>
        <dbReference type="Proteomes" id="UP000433309"/>
    </source>
</evidence>
<dbReference type="InterPro" id="IPR015943">
    <property type="entry name" value="WD40/YVTN_repeat-like_dom_sf"/>
</dbReference>
<dbReference type="AlphaFoldDB" id="A0A6I2L387"/>
<dbReference type="Proteomes" id="UP000433309">
    <property type="component" value="Unassembled WGS sequence"/>
</dbReference>